<protein>
    <recommendedName>
        <fullName evidence="5">Pentatricopeptide repeat protein</fullName>
    </recommendedName>
</protein>
<dbReference type="PANTHER" id="PTHR47938">
    <property type="entry name" value="RESPIRATORY COMPLEX I CHAPERONE (CIA84), PUTATIVE (AFU_ORTHOLOGUE AFUA_2G06020)-RELATED"/>
    <property type="match status" value="1"/>
</dbReference>
<reference evidence="4" key="3">
    <citation type="submission" date="2025-08" db="UniProtKB">
        <authorList>
            <consortium name="RefSeq"/>
        </authorList>
    </citation>
    <scope>IDENTIFICATION</scope>
    <source>
        <strain evidence="4">CBS 342.82</strain>
    </source>
</reference>
<reference evidence="4" key="2">
    <citation type="submission" date="2020-04" db="EMBL/GenBank/DDBJ databases">
        <authorList>
            <consortium name="NCBI Genome Project"/>
        </authorList>
    </citation>
    <scope>NUCLEOTIDE SEQUENCE</scope>
    <source>
        <strain evidence="4">CBS 342.82</strain>
    </source>
</reference>
<organism evidence="4">
    <name type="scientific">Dissoconium aciculare CBS 342.82</name>
    <dbReference type="NCBI Taxonomy" id="1314786"/>
    <lineage>
        <taxon>Eukaryota</taxon>
        <taxon>Fungi</taxon>
        <taxon>Dikarya</taxon>
        <taxon>Ascomycota</taxon>
        <taxon>Pezizomycotina</taxon>
        <taxon>Dothideomycetes</taxon>
        <taxon>Dothideomycetidae</taxon>
        <taxon>Mycosphaerellales</taxon>
        <taxon>Dissoconiaceae</taxon>
        <taxon>Dissoconium</taxon>
    </lineage>
</organism>
<dbReference type="InterPro" id="IPR011990">
    <property type="entry name" value="TPR-like_helical_dom_sf"/>
</dbReference>
<reference evidence="4" key="1">
    <citation type="submission" date="2020-01" db="EMBL/GenBank/DDBJ databases">
        <authorList>
            <consortium name="DOE Joint Genome Institute"/>
            <person name="Haridas S."/>
            <person name="Albert R."/>
            <person name="Binder M."/>
            <person name="Bloem J."/>
            <person name="Labutti K."/>
            <person name="Salamov A."/>
            <person name="Andreopoulos B."/>
            <person name="Baker S.E."/>
            <person name="Barry K."/>
            <person name="Bills G."/>
            <person name="Bluhm B.H."/>
            <person name="Cannon C."/>
            <person name="Castanera R."/>
            <person name="Culley D.E."/>
            <person name="Daum C."/>
            <person name="Ezra D."/>
            <person name="Gonzalez J.B."/>
            <person name="Henrissat B."/>
            <person name="Kuo A."/>
            <person name="Liang C."/>
            <person name="Lipzen A."/>
            <person name="Lutzoni F."/>
            <person name="Magnuson J."/>
            <person name="Mondo S."/>
            <person name="Nolan M."/>
            <person name="Ohm R."/>
            <person name="Pangilinan J."/>
            <person name="Park H.-J."/>
            <person name="Ramirez L."/>
            <person name="Alfaro M."/>
            <person name="Sun H."/>
            <person name="Tritt A."/>
            <person name="Yoshinaga Y."/>
            <person name="Zwiers L.-H."/>
            <person name="Turgeon B.G."/>
            <person name="Goodwin S.B."/>
            <person name="Spatafora J.W."/>
            <person name="Crous P.W."/>
            <person name="Grigoriev I.V."/>
        </authorList>
    </citation>
    <scope>NUCLEOTIDE SEQUENCE</scope>
    <source>
        <strain evidence="4">CBS 342.82</strain>
    </source>
</reference>
<proteinExistence type="predicted"/>
<evidence type="ECO:0000256" key="1">
    <source>
        <dbReference type="PROSITE-ProRule" id="PRU00708"/>
    </source>
</evidence>
<dbReference type="Gene3D" id="1.25.40.10">
    <property type="entry name" value="Tetratricopeptide repeat domain"/>
    <property type="match status" value="2"/>
</dbReference>
<dbReference type="Pfam" id="PF13812">
    <property type="entry name" value="PPR_3"/>
    <property type="match status" value="1"/>
</dbReference>
<evidence type="ECO:0000313" key="3">
    <source>
        <dbReference type="Proteomes" id="UP000504637"/>
    </source>
</evidence>
<dbReference type="PANTHER" id="PTHR47938:SF35">
    <property type="entry name" value="PENTATRICOPEPTIDE REPEAT-CONTAINING PROTEIN 4, MITOCHONDRIAL-RELATED"/>
    <property type="match status" value="1"/>
</dbReference>
<keyword evidence="3" id="KW-1185">Reference proteome</keyword>
<dbReference type="Proteomes" id="UP000504637">
    <property type="component" value="Unplaced"/>
</dbReference>
<dbReference type="PROSITE" id="PS51375">
    <property type="entry name" value="PPR"/>
    <property type="match status" value="1"/>
</dbReference>
<feature type="region of interest" description="Disordered" evidence="2">
    <location>
        <begin position="708"/>
        <end position="772"/>
    </location>
</feature>
<feature type="repeat" description="PPR" evidence="1">
    <location>
        <begin position="612"/>
        <end position="646"/>
    </location>
</feature>
<feature type="region of interest" description="Disordered" evidence="2">
    <location>
        <begin position="76"/>
        <end position="95"/>
    </location>
</feature>
<evidence type="ECO:0008006" key="5">
    <source>
        <dbReference type="Google" id="ProtNLM"/>
    </source>
</evidence>
<dbReference type="GO" id="GO:0003729">
    <property type="term" value="F:mRNA binding"/>
    <property type="evidence" value="ECO:0007669"/>
    <property type="project" value="TreeGrafter"/>
</dbReference>
<feature type="compositionally biased region" description="Basic and acidic residues" evidence="2">
    <location>
        <begin position="758"/>
        <end position="772"/>
    </location>
</feature>
<name>A0A6J3M084_9PEZI</name>
<dbReference type="GeneID" id="54366328"/>
<dbReference type="OrthoDB" id="185373at2759"/>
<dbReference type="AlphaFoldDB" id="A0A6J3M084"/>
<accession>A0A6J3M084</accession>
<dbReference type="InterPro" id="IPR002885">
    <property type="entry name" value="PPR_rpt"/>
</dbReference>
<evidence type="ECO:0000256" key="2">
    <source>
        <dbReference type="SAM" id="MobiDB-lite"/>
    </source>
</evidence>
<feature type="compositionally biased region" description="Basic and acidic residues" evidence="2">
    <location>
        <begin position="710"/>
        <end position="725"/>
    </location>
</feature>
<gene>
    <name evidence="4" type="ORF">K489DRAFT_433720</name>
</gene>
<dbReference type="NCBIfam" id="TIGR00756">
    <property type="entry name" value="PPR"/>
    <property type="match status" value="1"/>
</dbReference>
<dbReference type="RefSeq" id="XP_033457338.1">
    <property type="nucleotide sequence ID" value="XM_033608528.1"/>
</dbReference>
<evidence type="ECO:0000313" key="4">
    <source>
        <dbReference type="RefSeq" id="XP_033457338.1"/>
    </source>
</evidence>
<feature type="compositionally biased region" description="Polar residues" evidence="2">
    <location>
        <begin position="726"/>
        <end position="754"/>
    </location>
</feature>
<sequence>MTPCRLYLRTLVRGNPAALLGSIRWPSIQILTRRGFTNAADSEDDAPLRSVHSMSQYRREELEKIRKHILGTTGFNPEAHTDCKPEDDAGSETRGSQAFRTAEIILSEARVDDQGGIQDPSPTCDDAGDVTRTFRSNFWETNVIKLEESFDLRCGDSYMKVLEQFEYAVGTSVRVRALIQLMDDEKSIWTIFRRSGENVSPRDWEEIALYLLQNEPARAIDFLELCLPIFKTTLRIRARQATRYLVAYWYHQTDHPSRVAKLDKLAELAPHSTGDDGLAESRSNAMAYRLMHGCSPAAVKQLFAWMTRNSGMHWHTWLQYSTYCIQNGDFELALDAILQARGSRARLEQLSFTMTFSALLRAASTQPDGLRIGMRFYDYISRCGMPLTTTVCNVLMMNAADAGDVQTTLAIHKSMLENGPKPDEYSYAALLRAWKHNIDDASLLNDVIRMAIEASVVTERPYISTEILHCLATHHRKKNPTAAYKIVADAYLELFDLAPLQQLGLLRDRSQSENRQAPNGAALGIMFKAFFHHLLANRLPKIRAQLLYVRWRELMFKGEMPFALLAENTYIYGQFLYFFTRAEGGIMLASQIIKDMQAGPPKGFAYKHAKPCVFCWSIYLFGFVRAGKMKLAEQILVYMREKGVEPTIDVQNHLLSGYAGRQSISSTLDKLKEIEDSGEMWNEWTLKALSKHREQDRLRNAYEKLSIGKRTQELPRPETATKEVAESQTSNNLDSGSSATSLPAGQGSDQQRGSSEIPVHRSDDADHETPSN</sequence>